<evidence type="ECO:0000313" key="2">
    <source>
        <dbReference type="Proteomes" id="UP000011744"/>
    </source>
</evidence>
<sequence>MIPEERLLWSAIIAQAVKDARGEGGTATGALPWPGYDAKAEALEWIFGTATGFELACDFAEANPDLVRRIVLTPPFRTPRPAAGGWSARKAKEAEQQVAQIPLAA</sequence>
<dbReference type="EMBL" id="AONQ01000017">
    <property type="protein sequence ID" value="EME70460.1"/>
    <property type="molecule type" value="Genomic_DNA"/>
</dbReference>
<gene>
    <name evidence="1" type="ORF">H261_08258</name>
</gene>
<dbReference type="AlphaFoldDB" id="M2Z819"/>
<organism evidence="1 2">
    <name type="scientific">Paramagnetospirillum caucaseum</name>
    <dbReference type="NCBI Taxonomy" id="1244869"/>
    <lineage>
        <taxon>Bacteria</taxon>
        <taxon>Pseudomonadati</taxon>
        <taxon>Pseudomonadota</taxon>
        <taxon>Alphaproteobacteria</taxon>
        <taxon>Rhodospirillales</taxon>
        <taxon>Magnetospirillaceae</taxon>
        <taxon>Paramagnetospirillum</taxon>
    </lineage>
</organism>
<protein>
    <submittedName>
        <fullName evidence="1">Uncharacterized protein</fullName>
    </submittedName>
</protein>
<evidence type="ECO:0000313" key="1">
    <source>
        <dbReference type="EMBL" id="EME70460.1"/>
    </source>
</evidence>
<keyword evidence="2" id="KW-1185">Reference proteome</keyword>
<comment type="caution">
    <text evidence="1">The sequence shown here is derived from an EMBL/GenBank/DDBJ whole genome shotgun (WGS) entry which is preliminary data.</text>
</comment>
<proteinExistence type="predicted"/>
<reference evidence="1 2" key="1">
    <citation type="journal article" date="2014" name="Genome Announc.">
        <title>Draft Genome Sequence of Magnetospirillum sp. Strain SO-1, a Freshwater Magnetotactic Bacterium Isolated from the Ol'khovka River, Russia.</title>
        <authorList>
            <person name="Grouzdev D.S."/>
            <person name="Dziuba M.V."/>
            <person name="Sukhacheva M.S."/>
            <person name="Mardanov A.V."/>
            <person name="Beletskiy A.V."/>
            <person name="Kuznetsov B.B."/>
            <person name="Skryabin K.G."/>
        </authorList>
    </citation>
    <scope>NUCLEOTIDE SEQUENCE [LARGE SCALE GENOMIC DNA]</scope>
    <source>
        <strain evidence="1 2">SO-1</strain>
    </source>
</reference>
<dbReference type="STRING" id="1244869.H261_08258"/>
<accession>M2Z819</accession>
<name>M2Z819_9PROT</name>
<dbReference type="Proteomes" id="UP000011744">
    <property type="component" value="Unassembled WGS sequence"/>
</dbReference>